<feature type="transmembrane region" description="Helical" evidence="1">
    <location>
        <begin position="6"/>
        <end position="26"/>
    </location>
</feature>
<keyword evidence="1" id="KW-0472">Membrane</keyword>
<proteinExistence type="predicted"/>
<evidence type="ECO:0000256" key="1">
    <source>
        <dbReference type="SAM" id="Phobius"/>
    </source>
</evidence>
<comment type="caution">
    <text evidence="2">The sequence shown here is derived from an EMBL/GenBank/DDBJ whole genome shotgun (WGS) entry which is preliminary data.</text>
</comment>
<keyword evidence="1" id="KW-0812">Transmembrane</keyword>
<organism evidence="2 3">
    <name type="scientific">Candidatus Doudnabacteria bacterium RIFCSPHIGHO2_01_FULL_41_86</name>
    <dbReference type="NCBI Taxonomy" id="1817821"/>
    <lineage>
        <taxon>Bacteria</taxon>
        <taxon>Candidatus Doudnaibacteriota</taxon>
    </lineage>
</organism>
<gene>
    <name evidence="2" type="ORF">A2717_04580</name>
</gene>
<feature type="transmembrane region" description="Helical" evidence="1">
    <location>
        <begin position="96"/>
        <end position="113"/>
    </location>
</feature>
<accession>A0A1F5N8B8</accession>
<feature type="transmembrane region" description="Helical" evidence="1">
    <location>
        <begin position="125"/>
        <end position="142"/>
    </location>
</feature>
<feature type="transmembrane region" description="Helical" evidence="1">
    <location>
        <begin position="57"/>
        <end position="76"/>
    </location>
</feature>
<keyword evidence="1" id="KW-1133">Transmembrane helix</keyword>
<dbReference type="STRING" id="1817821.A2717_04580"/>
<name>A0A1F5N8B8_9BACT</name>
<reference evidence="2 3" key="1">
    <citation type="journal article" date="2016" name="Nat. Commun.">
        <title>Thousands of microbial genomes shed light on interconnected biogeochemical processes in an aquifer system.</title>
        <authorList>
            <person name="Anantharaman K."/>
            <person name="Brown C.T."/>
            <person name="Hug L.A."/>
            <person name="Sharon I."/>
            <person name="Castelle C.J."/>
            <person name="Probst A.J."/>
            <person name="Thomas B.C."/>
            <person name="Singh A."/>
            <person name="Wilkins M.J."/>
            <person name="Karaoz U."/>
            <person name="Brodie E.L."/>
            <person name="Williams K.H."/>
            <person name="Hubbard S.S."/>
            <person name="Banfield J.F."/>
        </authorList>
    </citation>
    <scope>NUCLEOTIDE SEQUENCE [LARGE SCALE GENOMIC DNA]</scope>
</reference>
<dbReference type="InterPro" id="IPR013879">
    <property type="entry name" value="DUF1761"/>
</dbReference>
<dbReference type="EMBL" id="MFEH01000004">
    <property type="protein sequence ID" value="OGE73879.1"/>
    <property type="molecule type" value="Genomic_DNA"/>
</dbReference>
<sequence>MDVPVNYWAILACGVASMIIGSIWYGPLFGKIWAKLSGWDNLDTAKRDEMKKGMMKSYALAFIGALVMAYVLSHHTVFAGTYLKTEGISAGLQSGFWVWLGFVVPVTMSDVLWGAKSWKLWSINTFYFLVQLLVFGLILGGWR</sequence>
<dbReference type="Pfam" id="PF08570">
    <property type="entry name" value="DUF1761"/>
    <property type="match status" value="1"/>
</dbReference>
<protein>
    <recommendedName>
        <fullName evidence="4">DUF1761 domain-containing protein</fullName>
    </recommendedName>
</protein>
<evidence type="ECO:0000313" key="3">
    <source>
        <dbReference type="Proteomes" id="UP000177610"/>
    </source>
</evidence>
<dbReference type="Proteomes" id="UP000177610">
    <property type="component" value="Unassembled WGS sequence"/>
</dbReference>
<evidence type="ECO:0000313" key="2">
    <source>
        <dbReference type="EMBL" id="OGE73879.1"/>
    </source>
</evidence>
<dbReference type="AlphaFoldDB" id="A0A1F5N8B8"/>
<evidence type="ECO:0008006" key="4">
    <source>
        <dbReference type="Google" id="ProtNLM"/>
    </source>
</evidence>